<dbReference type="AlphaFoldDB" id="B9BUU2"/>
<dbReference type="EMBL" id="ACFC01000009">
    <property type="protein sequence ID" value="EEE05589.1"/>
    <property type="molecule type" value="Genomic_DNA"/>
</dbReference>
<reference evidence="1 2" key="1">
    <citation type="journal article" date="2012" name="J. Bacteriol.">
        <title>Draft Genome Sequence Determination for Cystic Fibrosis and Chronic Granulomatous Disease Burkholderia multivorans Isolates.</title>
        <authorList>
            <person name="Varga J.J."/>
            <person name="Losada L."/>
            <person name="Zelazny A.M."/>
            <person name="Brinkac L."/>
            <person name="Harkins D."/>
            <person name="Radune D."/>
            <person name="Hostetler J."/>
            <person name="Sampaio E.P."/>
            <person name="Ronning C.M."/>
            <person name="Nierman W.C."/>
            <person name="Greenberg D.E."/>
            <person name="Holland S.M."/>
            <person name="Goldberg J.B."/>
        </authorList>
    </citation>
    <scope>NUCLEOTIDE SEQUENCE [LARGE SCALE GENOMIC DNA]</scope>
    <source>
        <strain evidence="1 2">CGD2</strain>
    </source>
</reference>
<protein>
    <submittedName>
        <fullName evidence="1">Uncharacterized protein</fullName>
    </submittedName>
</protein>
<dbReference type="Proteomes" id="UP000004535">
    <property type="component" value="Unassembled WGS sequence"/>
</dbReference>
<organism evidence="1 2">
    <name type="scientific">Burkholderia multivorans CGD2</name>
    <dbReference type="NCBI Taxonomy" id="513052"/>
    <lineage>
        <taxon>Bacteria</taxon>
        <taxon>Pseudomonadati</taxon>
        <taxon>Pseudomonadota</taxon>
        <taxon>Betaproteobacteria</taxon>
        <taxon>Burkholderiales</taxon>
        <taxon>Burkholderiaceae</taxon>
        <taxon>Burkholderia</taxon>
        <taxon>Burkholderia cepacia complex</taxon>
    </lineage>
</organism>
<evidence type="ECO:0000313" key="2">
    <source>
        <dbReference type="Proteomes" id="UP000004535"/>
    </source>
</evidence>
<name>B9BUU2_9BURK</name>
<evidence type="ECO:0000313" key="1">
    <source>
        <dbReference type="EMBL" id="EEE05589.1"/>
    </source>
</evidence>
<sequence>MGITDIDSCELSYEAVDEVVRMLREGWPAVQEEAPYLTKSAAN</sequence>
<gene>
    <name evidence="1" type="ORF">BURMUCGD2_3832</name>
</gene>
<accession>B9BUU2</accession>
<comment type="caution">
    <text evidence="1">The sequence shown here is derived from an EMBL/GenBank/DDBJ whole genome shotgun (WGS) entry which is preliminary data.</text>
</comment>
<proteinExistence type="predicted"/>